<dbReference type="EMBL" id="LDJI01000028">
    <property type="protein sequence ID" value="KRG62767.1"/>
    <property type="molecule type" value="Genomic_DNA"/>
</dbReference>
<evidence type="ECO:0000256" key="1">
    <source>
        <dbReference type="ARBA" id="ARBA00038240"/>
    </source>
</evidence>
<dbReference type="OrthoDB" id="3266537at2"/>
<reference evidence="3 4" key="1">
    <citation type="submission" date="2015-05" db="EMBL/GenBank/DDBJ databases">
        <title>Genome sequencing and analysis of members of genus Stenotrophomonas.</title>
        <authorList>
            <person name="Patil P.P."/>
            <person name="Midha S."/>
            <person name="Patil P.B."/>
        </authorList>
    </citation>
    <scope>NUCLEOTIDE SEQUENCE [LARGE SCALE GENOMIC DNA]</scope>
    <source>
        <strain evidence="3 4">DSM 18929</strain>
    </source>
</reference>
<dbReference type="Gene3D" id="3.90.1200.10">
    <property type="match status" value="1"/>
</dbReference>
<dbReference type="Proteomes" id="UP000050864">
    <property type="component" value="Unassembled WGS sequence"/>
</dbReference>
<name>A0A0R0BYK8_9GAMM</name>
<protein>
    <submittedName>
        <fullName evidence="3">Aminoglycoside phosphotransferase</fullName>
    </submittedName>
</protein>
<accession>A0A0R0BYK8</accession>
<dbReference type="InterPro" id="IPR050249">
    <property type="entry name" value="Pseudomonas-type_ThrB"/>
</dbReference>
<dbReference type="SUPFAM" id="SSF56112">
    <property type="entry name" value="Protein kinase-like (PK-like)"/>
    <property type="match status" value="1"/>
</dbReference>
<evidence type="ECO:0000313" key="4">
    <source>
        <dbReference type="Proteomes" id="UP000050864"/>
    </source>
</evidence>
<dbReference type="InterPro" id="IPR011009">
    <property type="entry name" value="Kinase-like_dom_sf"/>
</dbReference>
<evidence type="ECO:0000259" key="2">
    <source>
        <dbReference type="Pfam" id="PF01636"/>
    </source>
</evidence>
<dbReference type="InterPro" id="IPR002575">
    <property type="entry name" value="Aminoglycoside_PTrfase"/>
</dbReference>
<evidence type="ECO:0000313" key="3">
    <source>
        <dbReference type="EMBL" id="KRG62767.1"/>
    </source>
</evidence>
<dbReference type="Pfam" id="PF01636">
    <property type="entry name" value="APH"/>
    <property type="match status" value="1"/>
</dbReference>
<keyword evidence="4" id="KW-1185">Reference proteome</keyword>
<dbReference type="GO" id="GO:0004413">
    <property type="term" value="F:homoserine kinase activity"/>
    <property type="evidence" value="ECO:0007669"/>
    <property type="project" value="TreeGrafter"/>
</dbReference>
<dbReference type="PATRIC" id="fig|405444.3.peg.2098"/>
<proteinExistence type="inferred from homology"/>
<feature type="domain" description="Aminoglycoside phosphotransferase" evidence="2">
    <location>
        <begin position="60"/>
        <end position="310"/>
    </location>
</feature>
<keyword evidence="3" id="KW-0808">Transferase</keyword>
<dbReference type="RefSeq" id="WP_057635502.1">
    <property type="nucleotide sequence ID" value="NZ_LDJI01000028.1"/>
</dbReference>
<comment type="similarity">
    <text evidence="1">Belongs to the pseudomonas-type ThrB family.</text>
</comment>
<sequence>MTTPQHRVQGLNNDEVPADWPAISDREVAWLRDRFPQLEGAGPVLWHSPRPMSAAGIVESATGRTFIKRHHHSVRDVACLSEEHRFIAHLAGAGVPVVQVLKDRDGATAVAHDGWTYEVHALADGEDLYRDAPSWTPLTERDQAREAGRMLATLHQASASYIAPQRSTHMLVTRDDLLRTADPIAMLERDFIDRPALADYLSHKPWQWDLEQTVLPWHAELAERLQDEPRLWAHNDWHVSNLLWRREGAATVVASVLDFGLASPTSALFDLATAIERNAVAWLELERGAQAMHVDIALALLDGYRQVRPLSAAQVHLLADLLPVVHFDFALSEVEYFQGATGSTADADVAYHVFLLGHAQWFRSHDGQALLAALHAAA</sequence>
<dbReference type="GO" id="GO:0009088">
    <property type="term" value="P:threonine biosynthetic process"/>
    <property type="evidence" value="ECO:0007669"/>
    <property type="project" value="TreeGrafter"/>
</dbReference>
<dbReference type="STRING" id="405444.ABB26_14955"/>
<dbReference type="AlphaFoldDB" id="A0A0R0BYK8"/>
<gene>
    <name evidence="3" type="ORF">ABB26_14955</name>
</gene>
<comment type="caution">
    <text evidence="3">The sequence shown here is derived from an EMBL/GenBank/DDBJ whole genome shotgun (WGS) entry which is preliminary data.</text>
</comment>
<dbReference type="PANTHER" id="PTHR21064:SF6">
    <property type="entry name" value="AMINOGLYCOSIDE PHOSPHOTRANSFERASE DOMAIN-CONTAINING PROTEIN"/>
    <property type="match status" value="1"/>
</dbReference>
<organism evidence="3 4">
    <name type="scientific">Stenotrophomonas humi</name>
    <dbReference type="NCBI Taxonomy" id="405444"/>
    <lineage>
        <taxon>Bacteria</taxon>
        <taxon>Pseudomonadati</taxon>
        <taxon>Pseudomonadota</taxon>
        <taxon>Gammaproteobacteria</taxon>
        <taxon>Lysobacterales</taxon>
        <taxon>Lysobacteraceae</taxon>
        <taxon>Stenotrophomonas</taxon>
    </lineage>
</organism>
<dbReference type="PANTHER" id="PTHR21064">
    <property type="entry name" value="AMINOGLYCOSIDE PHOSPHOTRANSFERASE DOMAIN-CONTAINING PROTEIN-RELATED"/>
    <property type="match status" value="1"/>
</dbReference>